<reference evidence="1" key="1">
    <citation type="submission" date="2022-10" db="EMBL/GenBank/DDBJ databases">
        <authorList>
            <person name="Bize A."/>
        </authorList>
    </citation>
    <scope>NUCLEOTIDE SEQUENCE [LARGE SCALE GENOMIC DNA]</scope>
</reference>
<accession>A0ABM9HVJ6</accession>
<organism evidence="1 2">
    <name type="scientific">uncultured archaeal virus</name>
    <dbReference type="NCBI Taxonomy" id="1960247"/>
    <lineage>
        <taxon>Viruses</taxon>
        <taxon>environmental samples</taxon>
    </lineage>
</organism>
<dbReference type="Proteomes" id="UP001531446">
    <property type="component" value="Segment"/>
</dbReference>
<gene>
    <name evidence="1" type="ORF">CTG158_LOCUS36</name>
</gene>
<name>A0ABM9HVJ6_9VIRU</name>
<evidence type="ECO:0000313" key="1">
    <source>
        <dbReference type="EMBL" id="CAI4043400.1"/>
    </source>
</evidence>
<protein>
    <submittedName>
        <fullName evidence="1">Uncharacterized protein</fullName>
    </submittedName>
</protein>
<proteinExistence type="predicted"/>
<dbReference type="EMBL" id="OX365879">
    <property type="protein sequence ID" value="CAI4043400.1"/>
    <property type="molecule type" value="Genomic_DNA"/>
</dbReference>
<keyword evidence="2" id="KW-1185">Reference proteome</keyword>
<evidence type="ECO:0000313" key="2">
    <source>
        <dbReference type="Proteomes" id="UP001531446"/>
    </source>
</evidence>
<sequence>MSYIFNKNHNRTHLHGCRAVDMMNREKNQEIIEEPRGHSCAWCQSHSGFKKFPARNPDHGLDPYIGEKICHDHQISQTLKKFGCSCGSHKGDVRMYPHNEGYQVPGEPGKWWIYFHCHICGHDTSLSKVPPVTIREVVGVKV</sequence>